<dbReference type="KEGG" id="nav:JQS30_09065"/>
<feature type="transmembrane region" description="Helical" evidence="6">
    <location>
        <begin position="38"/>
        <end position="57"/>
    </location>
</feature>
<dbReference type="RefSeq" id="WP_213169972.1">
    <property type="nucleotide sequence ID" value="NZ_CP070496.1"/>
</dbReference>
<dbReference type="Proteomes" id="UP000662939">
    <property type="component" value="Chromosome"/>
</dbReference>
<keyword evidence="2 6" id="KW-0812">Transmembrane</keyword>
<dbReference type="PROSITE" id="PS51012">
    <property type="entry name" value="ABC_TM2"/>
    <property type="match status" value="1"/>
</dbReference>
<evidence type="ECO:0000256" key="5">
    <source>
        <dbReference type="ARBA" id="ARBA00023251"/>
    </source>
</evidence>
<dbReference type="GO" id="GO:0140359">
    <property type="term" value="F:ABC-type transporter activity"/>
    <property type="evidence" value="ECO:0007669"/>
    <property type="project" value="InterPro"/>
</dbReference>
<gene>
    <name evidence="8" type="ORF">JQS30_09065</name>
</gene>
<feature type="domain" description="ABC transmembrane type-2" evidence="7">
    <location>
        <begin position="31"/>
        <end position="258"/>
    </location>
</feature>
<dbReference type="InterPro" id="IPR047817">
    <property type="entry name" value="ABC2_TM_bact-type"/>
</dbReference>
<keyword evidence="3 6" id="KW-1133">Transmembrane helix</keyword>
<evidence type="ECO:0000256" key="1">
    <source>
        <dbReference type="ARBA" id="ARBA00004141"/>
    </source>
</evidence>
<dbReference type="PIRSF" id="PIRSF006648">
    <property type="entry name" value="DrrB"/>
    <property type="match status" value="1"/>
</dbReference>
<dbReference type="InterPro" id="IPR000412">
    <property type="entry name" value="ABC_2_transport"/>
</dbReference>
<dbReference type="PANTHER" id="PTHR43229:SF6">
    <property type="entry name" value="ABC-TYPE MULTIDRUG TRANSPORT SYSTEM, PERMEASE COMPONENT"/>
    <property type="match status" value="1"/>
</dbReference>
<keyword evidence="6" id="KW-1003">Cell membrane</keyword>
<organism evidence="8 9">
    <name type="scientific">Natronoglycomyces albus</name>
    <dbReference type="NCBI Taxonomy" id="2811108"/>
    <lineage>
        <taxon>Bacteria</taxon>
        <taxon>Bacillati</taxon>
        <taxon>Actinomycetota</taxon>
        <taxon>Actinomycetes</taxon>
        <taxon>Glycomycetales</taxon>
        <taxon>Glycomycetaceae</taxon>
        <taxon>Natronoglycomyces</taxon>
    </lineage>
</organism>
<dbReference type="InterPro" id="IPR051784">
    <property type="entry name" value="Nod_factor_ABC_transporter"/>
</dbReference>
<dbReference type="InterPro" id="IPR013525">
    <property type="entry name" value="ABC2_TM"/>
</dbReference>
<evidence type="ECO:0000259" key="7">
    <source>
        <dbReference type="PROSITE" id="PS51012"/>
    </source>
</evidence>
<reference evidence="8" key="1">
    <citation type="submission" date="2021-02" db="EMBL/GenBank/DDBJ databases">
        <title>Natronoglycomyces albus gen. nov., sp. nov, a haloalkaliphilic actinobacterium from a soda solonchak soil.</title>
        <authorList>
            <person name="Sorokin D.Y."/>
            <person name="Khijniak T.V."/>
            <person name="Zakharycheva A.P."/>
            <person name="Boueva O.V."/>
            <person name="Ariskina E.V."/>
            <person name="Hahnke R.L."/>
            <person name="Bunk B."/>
            <person name="Sproer C."/>
            <person name="Schumann P."/>
            <person name="Evtushenko L.I."/>
            <person name="Kublanov I.V."/>
        </authorList>
    </citation>
    <scope>NUCLEOTIDE SEQUENCE</scope>
    <source>
        <strain evidence="8">DSM 106290</strain>
    </source>
</reference>
<keyword evidence="4 6" id="KW-0472">Membrane</keyword>
<evidence type="ECO:0000313" key="9">
    <source>
        <dbReference type="Proteomes" id="UP000662939"/>
    </source>
</evidence>
<protein>
    <recommendedName>
        <fullName evidence="6">Transport permease protein</fullName>
    </recommendedName>
</protein>
<accession>A0A895XF73</accession>
<feature type="transmembrane region" description="Helical" evidence="6">
    <location>
        <begin position="103"/>
        <end position="127"/>
    </location>
</feature>
<dbReference type="Pfam" id="PF01061">
    <property type="entry name" value="ABC2_membrane"/>
    <property type="match status" value="1"/>
</dbReference>
<keyword evidence="6" id="KW-0813">Transport</keyword>
<keyword evidence="9" id="KW-1185">Reference proteome</keyword>
<name>A0A895XF73_9ACTN</name>
<feature type="transmembrane region" description="Helical" evidence="6">
    <location>
        <begin position="233"/>
        <end position="254"/>
    </location>
</feature>
<evidence type="ECO:0000256" key="3">
    <source>
        <dbReference type="ARBA" id="ARBA00022989"/>
    </source>
</evidence>
<comment type="similarity">
    <text evidence="6">Belongs to the ABC-2 integral membrane protein family.</text>
</comment>
<comment type="subcellular location">
    <subcellularLocation>
        <location evidence="6">Cell membrane</location>
        <topology evidence="6">Multi-pass membrane protein</topology>
    </subcellularLocation>
    <subcellularLocation>
        <location evidence="1">Membrane</location>
        <topology evidence="1">Multi-pass membrane protein</topology>
    </subcellularLocation>
</comment>
<feature type="transmembrane region" description="Helical" evidence="6">
    <location>
        <begin position="186"/>
        <end position="213"/>
    </location>
</feature>
<proteinExistence type="inferred from homology"/>
<keyword evidence="5" id="KW-0046">Antibiotic resistance</keyword>
<evidence type="ECO:0000256" key="6">
    <source>
        <dbReference type="RuleBase" id="RU361157"/>
    </source>
</evidence>
<evidence type="ECO:0000256" key="2">
    <source>
        <dbReference type="ARBA" id="ARBA00022692"/>
    </source>
</evidence>
<dbReference type="GO" id="GO:0043190">
    <property type="term" value="C:ATP-binding cassette (ABC) transporter complex"/>
    <property type="evidence" value="ECO:0007669"/>
    <property type="project" value="InterPro"/>
</dbReference>
<dbReference type="PANTHER" id="PTHR43229">
    <property type="entry name" value="NODULATION PROTEIN J"/>
    <property type="match status" value="1"/>
</dbReference>
<feature type="transmembrane region" description="Helical" evidence="6">
    <location>
        <begin position="63"/>
        <end position="82"/>
    </location>
</feature>
<feature type="transmembrane region" description="Helical" evidence="6">
    <location>
        <begin position="147"/>
        <end position="174"/>
    </location>
</feature>
<feature type="transmembrane region" description="Helical" evidence="6">
    <location>
        <begin position="12"/>
        <end position="31"/>
    </location>
</feature>
<dbReference type="EMBL" id="CP070496">
    <property type="protein sequence ID" value="QSB03974.1"/>
    <property type="molecule type" value="Genomic_DNA"/>
</dbReference>
<sequence>MNATYQRPESPGSVAFAPGFFAAIGFQVALIRKDTSNLFSLITAPLFAVSLMAVIQHSGRTDLAAYAVVAPAIMAIFSMALFESGEIISRDRQSGVLEAIMATPVSLSWVVLGRVGAITVLSLIAVLECWLVGALMFGEFVSIGHPLLFAVTLMALSLGVASTGVVMAAAFVVGRSVRSFQNSISFPLFLLGGVLVPASFLPGFLHPISNAFFLSWATDLLRDSLTATPVEDALFRLGAIVGLSALMYALGMWLMHRLLVRIRRTGKVNFA</sequence>
<evidence type="ECO:0000313" key="8">
    <source>
        <dbReference type="EMBL" id="QSB03974.1"/>
    </source>
</evidence>
<dbReference type="GO" id="GO:0046677">
    <property type="term" value="P:response to antibiotic"/>
    <property type="evidence" value="ECO:0007669"/>
    <property type="project" value="UniProtKB-KW"/>
</dbReference>
<dbReference type="AlphaFoldDB" id="A0A895XF73"/>
<evidence type="ECO:0000256" key="4">
    <source>
        <dbReference type="ARBA" id="ARBA00023136"/>
    </source>
</evidence>